<evidence type="ECO:0000259" key="1">
    <source>
        <dbReference type="Pfam" id="PF01965"/>
    </source>
</evidence>
<gene>
    <name evidence="2" type="ORF">A2008_08640</name>
</gene>
<evidence type="ECO:0000313" key="3">
    <source>
        <dbReference type="Proteomes" id="UP000178735"/>
    </source>
</evidence>
<dbReference type="SUPFAM" id="SSF52317">
    <property type="entry name" value="Class I glutamine amidotransferase-like"/>
    <property type="match status" value="1"/>
</dbReference>
<dbReference type="PANTHER" id="PTHR10224:SF12">
    <property type="entry name" value="GLYOXALASE ELBB"/>
    <property type="match status" value="1"/>
</dbReference>
<dbReference type="CDD" id="cd03133">
    <property type="entry name" value="GATase1_ES1"/>
    <property type="match status" value="1"/>
</dbReference>
<dbReference type="InterPro" id="IPR002818">
    <property type="entry name" value="DJ-1/PfpI"/>
</dbReference>
<reference evidence="2 3" key="1">
    <citation type="journal article" date="2016" name="Nat. Commun.">
        <title>Thousands of microbial genomes shed light on interconnected biogeochemical processes in an aquifer system.</title>
        <authorList>
            <person name="Anantharaman K."/>
            <person name="Brown C.T."/>
            <person name="Hug L.A."/>
            <person name="Sharon I."/>
            <person name="Castelle C.J."/>
            <person name="Probst A.J."/>
            <person name="Thomas B.C."/>
            <person name="Singh A."/>
            <person name="Wilkins M.J."/>
            <person name="Karaoz U."/>
            <person name="Brodie E.L."/>
            <person name="Williams K.H."/>
            <person name="Hubbard S.S."/>
            <person name="Banfield J.F."/>
        </authorList>
    </citation>
    <scope>NUCLEOTIDE SEQUENCE [LARGE SCALE GENOMIC DNA]</scope>
</reference>
<dbReference type="InterPro" id="IPR026041">
    <property type="entry name" value="ElbB"/>
</dbReference>
<dbReference type="Proteomes" id="UP000178735">
    <property type="component" value="Unassembled WGS sequence"/>
</dbReference>
<accession>A0A1F7WLJ8</accession>
<evidence type="ECO:0000313" key="2">
    <source>
        <dbReference type="EMBL" id="OGM03711.1"/>
    </source>
</evidence>
<dbReference type="AlphaFoldDB" id="A0A1F7WLJ8"/>
<dbReference type="InterPro" id="IPR029062">
    <property type="entry name" value="Class_I_gatase-like"/>
</dbReference>
<organism evidence="2 3">
    <name type="scientific">Candidatus Wallbacteria bacterium GWC2_49_35</name>
    <dbReference type="NCBI Taxonomy" id="1817813"/>
    <lineage>
        <taxon>Bacteria</taxon>
        <taxon>Candidatus Walliibacteriota</taxon>
    </lineage>
</organism>
<dbReference type="NCBIfam" id="NF008747">
    <property type="entry name" value="PRK11780.1"/>
    <property type="match status" value="1"/>
</dbReference>
<dbReference type="STRING" id="1817813.A2008_08640"/>
<dbReference type="PIRSF" id="PIRSF006320">
    <property type="entry name" value="Elb2"/>
    <property type="match status" value="1"/>
</dbReference>
<dbReference type="Gene3D" id="3.40.50.880">
    <property type="match status" value="1"/>
</dbReference>
<dbReference type="Pfam" id="PF01965">
    <property type="entry name" value="DJ-1_PfpI"/>
    <property type="match status" value="1"/>
</dbReference>
<sequence length="217" mass="22986">MKKVAVILSGCGKLDGSEVHEATLTLLNIDACGAKYQCASIDTPQSRVMDHLSSKESHEKRNMMIESARIARGEIVDAGGISPKDYDAVIFPGGFGAALNLCDFGMNGGEGTKVNPVIEKIIRDFHAAKKPIGAICIAPVIVARVLASNKAKITIGNDAGTAAAINKWGAEHVNCSAEEICFDPNNLLVTTPAYMLAENIAPVNRGIEKLVKKILSL</sequence>
<proteinExistence type="predicted"/>
<name>A0A1F7WLJ8_9BACT</name>
<dbReference type="PANTHER" id="PTHR10224">
    <property type="entry name" value="ES1 PROTEIN HOMOLOG, MITOCHONDRIAL"/>
    <property type="match status" value="1"/>
</dbReference>
<dbReference type="EMBL" id="MGFH01000157">
    <property type="protein sequence ID" value="OGM03711.1"/>
    <property type="molecule type" value="Genomic_DNA"/>
</dbReference>
<feature type="domain" description="DJ-1/PfpI" evidence="1">
    <location>
        <begin position="80"/>
        <end position="159"/>
    </location>
</feature>
<protein>
    <submittedName>
        <fullName evidence="2">Isoprenoid biosynthesis protein ElbB</fullName>
    </submittedName>
</protein>
<comment type="caution">
    <text evidence="2">The sequence shown here is derived from an EMBL/GenBank/DDBJ whole genome shotgun (WGS) entry which is preliminary data.</text>
</comment>